<evidence type="ECO:0000256" key="2">
    <source>
        <dbReference type="SAM" id="SignalP"/>
    </source>
</evidence>
<feature type="region of interest" description="Disordered" evidence="1">
    <location>
        <begin position="304"/>
        <end position="366"/>
    </location>
</feature>
<feature type="compositionally biased region" description="Basic and acidic residues" evidence="1">
    <location>
        <begin position="327"/>
        <end position="337"/>
    </location>
</feature>
<name>A0A1J1GXR4_PLAGA</name>
<feature type="chain" id="PRO_5011977969" description="Plasmodium RESA N-terminal domain-containing protein" evidence="2">
    <location>
        <begin position="29"/>
        <end position="366"/>
    </location>
</feature>
<protein>
    <recommendedName>
        <fullName evidence="5">Plasmodium RESA N-terminal domain-containing protein</fullName>
    </recommendedName>
</protein>
<evidence type="ECO:0000313" key="3">
    <source>
        <dbReference type="EMBL" id="CRG96088.1"/>
    </source>
</evidence>
<feature type="compositionally biased region" description="Low complexity" evidence="1">
    <location>
        <begin position="315"/>
        <end position="326"/>
    </location>
</feature>
<dbReference type="RefSeq" id="XP_028528893.1">
    <property type="nucleotide sequence ID" value="XM_028672330.1"/>
</dbReference>
<organism evidence="3 4">
    <name type="scientific">Plasmodium gallinaceum</name>
    <dbReference type="NCBI Taxonomy" id="5849"/>
    <lineage>
        <taxon>Eukaryota</taxon>
        <taxon>Sar</taxon>
        <taxon>Alveolata</taxon>
        <taxon>Apicomplexa</taxon>
        <taxon>Aconoidasida</taxon>
        <taxon>Haemosporida</taxon>
        <taxon>Plasmodiidae</taxon>
        <taxon>Plasmodium</taxon>
        <taxon>Plasmodium (Haemamoeba)</taxon>
    </lineage>
</organism>
<dbReference type="EMBL" id="CVMV01000059">
    <property type="protein sequence ID" value="CRG96088.1"/>
    <property type="molecule type" value="Genomic_DNA"/>
</dbReference>
<dbReference type="VEuPathDB" id="PlasmoDB:PGAL8A_00330100"/>
<feature type="compositionally biased region" description="Acidic residues" evidence="1">
    <location>
        <begin position="349"/>
        <end position="366"/>
    </location>
</feature>
<feature type="signal peptide" evidence="2">
    <location>
        <begin position="1"/>
        <end position="28"/>
    </location>
</feature>
<comment type="caution">
    <text evidence="3">The sequence shown here is derived from an EMBL/GenBank/DDBJ whole genome shotgun (WGS) entry which is preliminary data.</text>
</comment>
<dbReference type="AlphaFoldDB" id="A0A1J1GXR4"/>
<sequence>MKIYKIFYILNVIFYNLLAIHLGEGAEAEQNPGKICLNKKKNIYIYKINYYNIIKILNYNCRFIKSNVDDINEMPPQLITENFALNYFNDSLKDPFEEVILANDIVLKHIFRTYSNYSNEEKKAMLLDYTGLSRFVKYFLGACIDVTTEKHEIFLAHKIMYELKKKYTEESDEINPSERINITKCFWENERFERTCSIFWYKMMIEIKNIFKSNKFFCSLSPKDQSNIWIQWYNNMKDEWLEKQTSHLKMVMEKFDKGESCEGFENFMRCSEYILNSCTYLYRSLSVNYLESIVKESLEKKGEKEKIDELELESESASGSISLSSESRLDTEEDTSRRSHLRLGLESTMESELENVSTEENENETD</sequence>
<dbReference type="Proteomes" id="UP000220797">
    <property type="component" value="Unassembled WGS sequence"/>
</dbReference>
<evidence type="ECO:0000313" key="4">
    <source>
        <dbReference type="Proteomes" id="UP000220797"/>
    </source>
</evidence>
<proteinExistence type="predicted"/>
<evidence type="ECO:0008006" key="5">
    <source>
        <dbReference type="Google" id="ProtNLM"/>
    </source>
</evidence>
<reference evidence="3" key="1">
    <citation type="submission" date="2015-04" db="EMBL/GenBank/DDBJ databases">
        <authorList>
            <consortium name="Pathogen Informatics"/>
        </authorList>
    </citation>
    <scope>NUCLEOTIDE SEQUENCE [LARGE SCALE GENOMIC DNA]</scope>
    <source>
        <strain evidence="3">8A</strain>
    </source>
</reference>
<accession>A0A1J1GXR4</accession>
<gene>
    <name evidence="3" type="ORF">PGAL8A_00330100</name>
</gene>
<keyword evidence="2" id="KW-0732">Signal</keyword>
<evidence type="ECO:0000256" key="1">
    <source>
        <dbReference type="SAM" id="MobiDB-lite"/>
    </source>
</evidence>
<keyword evidence="4" id="KW-1185">Reference proteome</keyword>
<dbReference type="GeneID" id="39731831"/>